<dbReference type="InterPro" id="IPR000760">
    <property type="entry name" value="Inositol_monophosphatase-like"/>
</dbReference>
<dbReference type="PRINTS" id="PR00377">
    <property type="entry name" value="IMPHPHTASES"/>
</dbReference>
<feature type="binding site" evidence="4">
    <location>
        <position position="79"/>
    </location>
    <ligand>
        <name>Mg(2+)</name>
        <dbReference type="ChEBI" id="CHEBI:18420"/>
        <label>1</label>
        <note>catalytic</note>
    </ligand>
</feature>
<feature type="binding site" evidence="4">
    <location>
        <position position="100"/>
    </location>
    <ligand>
        <name>Mg(2+)</name>
        <dbReference type="ChEBI" id="CHEBI:18420"/>
        <label>1</label>
        <note>catalytic</note>
    </ligand>
</feature>
<dbReference type="InterPro" id="IPR020583">
    <property type="entry name" value="Inositol_monoP_metal-BS"/>
</dbReference>
<evidence type="ECO:0000256" key="4">
    <source>
        <dbReference type="PIRSR" id="PIRSR600760-2"/>
    </source>
</evidence>
<evidence type="ECO:0000313" key="6">
    <source>
        <dbReference type="Proteomes" id="UP000256779"/>
    </source>
</evidence>
<keyword evidence="3 4" id="KW-0460">Magnesium</keyword>
<dbReference type="Gene3D" id="3.40.190.80">
    <property type="match status" value="1"/>
</dbReference>
<reference evidence="5 6" key="1">
    <citation type="submission" date="2018-07" db="EMBL/GenBank/DDBJ databases">
        <title>Genomic Encyclopedia of Type Strains, Phase IV (KMG-IV): sequencing the most valuable type-strain genomes for metagenomic binning, comparative biology and taxonomic classification.</title>
        <authorList>
            <person name="Goeker M."/>
        </authorList>
    </citation>
    <scope>NUCLEOTIDE SEQUENCE [LARGE SCALE GENOMIC DNA]</scope>
    <source>
        <strain evidence="5 6">DSM 4134</strain>
    </source>
</reference>
<sequence length="294" mass="32458">MTLTEPELQHLCQVAISAAEKAGNYIQSQFDQHYEKQRKTGGDSLASQVVTAVDIEAQDITLDHLNPTRDTYDLGLLTEELADDHSRLTKEYFWCIDPMDGTLPFTERRTGYAVSIALISKAGDPVVGVVMVPDLGLCYHAIKGSGVFCNGDELDKPQSDDKTLHFFMDQSFLAEPYFKDVQEKVSASAQKLGLQGVKYIHDFGGVRNALGVLQSKHGCYVKYPKKRKGCGSIWDYAATRLMGEELGCVVSNAQGERLHLNNENTTFMNTTGILYATDPALARELLQIGRIVVG</sequence>
<evidence type="ECO:0000313" key="5">
    <source>
        <dbReference type="EMBL" id="RED97897.1"/>
    </source>
</evidence>
<protein>
    <submittedName>
        <fullName evidence="5">Fructose-1,6-bisphosphatase/inositol monophosphatase family enzyme</fullName>
    </submittedName>
</protein>
<dbReference type="GO" id="GO:0046872">
    <property type="term" value="F:metal ion binding"/>
    <property type="evidence" value="ECO:0007669"/>
    <property type="project" value="UniProtKB-KW"/>
</dbReference>
<dbReference type="RefSeq" id="WP_115868426.1">
    <property type="nucleotide sequence ID" value="NZ_QREG01000011.1"/>
</dbReference>
<dbReference type="PANTHER" id="PTHR20854">
    <property type="entry name" value="INOSITOL MONOPHOSPHATASE"/>
    <property type="match status" value="1"/>
</dbReference>
<comment type="caution">
    <text evidence="5">The sequence shown here is derived from an EMBL/GenBank/DDBJ whole genome shotgun (WGS) entry which is preliminary data.</text>
</comment>
<gene>
    <name evidence="5" type="ORF">C7460_11138</name>
</gene>
<dbReference type="AlphaFoldDB" id="A0A3D9L2H1"/>
<accession>A0A3D9L2H1</accession>
<comment type="cofactor">
    <cofactor evidence="4">
        <name>Mg(2+)</name>
        <dbReference type="ChEBI" id="CHEBI:18420"/>
    </cofactor>
</comment>
<dbReference type="Pfam" id="PF00459">
    <property type="entry name" value="Inositol_P"/>
    <property type="match status" value="1"/>
</dbReference>
<feature type="binding site" evidence="4">
    <location>
        <position position="97"/>
    </location>
    <ligand>
        <name>Mg(2+)</name>
        <dbReference type="ChEBI" id="CHEBI:18420"/>
        <label>1</label>
        <note>catalytic</note>
    </ligand>
</feature>
<evidence type="ECO:0000256" key="2">
    <source>
        <dbReference type="ARBA" id="ARBA00022801"/>
    </source>
</evidence>
<dbReference type="PROSITE" id="PS00629">
    <property type="entry name" value="IMP_1"/>
    <property type="match status" value="1"/>
</dbReference>
<dbReference type="EMBL" id="QREG01000011">
    <property type="protein sequence ID" value="RED97897.1"/>
    <property type="molecule type" value="Genomic_DNA"/>
</dbReference>
<dbReference type="Gene3D" id="3.30.540.10">
    <property type="entry name" value="Fructose-1,6-Bisphosphatase, subunit A, domain 1"/>
    <property type="match status" value="1"/>
</dbReference>
<dbReference type="GO" id="GO:0007165">
    <property type="term" value="P:signal transduction"/>
    <property type="evidence" value="ECO:0007669"/>
    <property type="project" value="TreeGrafter"/>
</dbReference>
<evidence type="ECO:0000256" key="3">
    <source>
        <dbReference type="ARBA" id="ARBA00022842"/>
    </source>
</evidence>
<dbReference type="GO" id="GO:0008934">
    <property type="term" value="F:inositol monophosphate 1-phosphatase activity"/>
    <property type="evidence" value="ECO:0007669"/>
    <property type="project" value="TreeGrafter"/>
</dbReference>
<name>A0A3D9L2H1_MARFU</name>
<keyword evidence="2" id="KW-0378">Hydrolase</keyword>
<organism evidence="5 6">
    <name type="scientific">Marinoscillum furvescens DSM 4134</name>
    <dbReference type="NCBI Taxonomy" id="1122208"/>
    <lineage>
        <taxon>Bacteria</taxon>
        <taxon>Pseudomonadati</taxon>
        <taxon>Bacteroidota</taxon>
        <taxon>Cytophagia</taxon>
        <taxon>Cytophagales</taxon>
        <taxon>Reichenbachiellaceae</taxon>
        <taxon>Marinoscillum</taxon>
    </lineage>
</organism>
<keyword evidence="6" id="KW-1185">Reference proteome</keyword>
<proteinExistence type="predicted"/>
<keyword evidence="1 4" id="KW-0479">Metal-binding</keyword>
<dbReference type="OrthoDB" id="9772456at2"/>
<feature type="binding site" evidence="4">
    <location>
        <position position="235"/>
    </location>
    <ligand>
        <name>Mg(2+)</name>
        <dbReference type="ChEBI" id="CHEBI:18420"/>
        <label>1</label>
        <note>catalytic</note>
    </ligand>
</feature>
<dbReference type="Proteomes" id="UP000256779">
    <property type="component" value="Unassembled WGS sequence"/>
</dbReference>
<dbReference type="PANTHER" id="PTHR20854:SF4">
    <property type="entry name" value="INOSITOL-1-MONOPHOSPHATASE-RELATED"/>
    <property type="match status" value="1"/>
</dbReference>
<dbReference type="SUPFAM" id="SSF56655">
    <property type="entry name" value="Carbohydrate phosphatase"/>
    <property type="match status" value="1"/>
</dbReference>
<evidence type="ECO:0000256" key="1">
    <source>
        <dbReference type="ARBA" id="ARBA00022723"/>
    </source>
</evidence>
<dbReference type="GO" id="GO:0006020">
    <property type="term" value="P:inositol metabolic process"/>
    <property type="evidence" value="ECO:0007669"/>
    <property type="project" value="TreeGrafter"/>
</dbReference>